<feature type="domain" description="AAA+ ATPase" evidence="8">
    <location>
        <begin position="1232"/>
        <end position="1469"/>
    </location>
</feature>
<gene>
    <name evidence="9" type="ORF">C8F04DRAFT_1175155</name>
</gene>
<dbReference type="Gene3D" id="3.40.50.300">
    <property type="entry name" value="P-loop containing nucleotide triphosphate hydrolases"/>
    <property type="match status" value="2"/>
</dbReference>
<dbReference type="GO" id="GO:0005694">
    <property type="term" value="C:chromosome"/>
    <property type="evidence" value="ECO:0007669"/>
    <property type="project" value="UniProtKB-ARBA"/>
</dbReference>
<dbReference type="InterPro" id="IPR056474">
    <property type="entry name" value="SEN1_barrel"/>
</dbReference>
<dbReference type="InterPro" id="IPR027417">
    <property type="entry name" value="P-loop_NTPase"/>
</dbReference>
<feature type="compositionally biased region" description="Basic residues" evidence="7">
    <location>
        <begin position="1824"/>
        <end position="1835"/>
    </location>
</feature>
<evidence type="ECO:0000256" key="1">
    <source>
        <dbReference type="ARBA" id="ARBA00007913"/>
    </source>
</evidence>
<protein>
    <submittedName>
        <fullName evidence="9">SEN1 N terminal-domain-containing protein</fullName>
    </submittedName>
</protein>
<keyword evidence="2" id="KW-0547">Nucleotide-binding</keyword>
<sequence length="1883" mass="209105">MTSHDATSIVERQLSLLRDSPVDNSGASEAVLGSIFQYLINVPPTVSDGCVHWFCDQAISTTVAAATFLLRLFAYNSPAVEQWQTRLRSCLNGCCNCVQGLQEVKVTSRNTYFGAFDATTMVGFYESFEAWELSTLLEDIAGEGLASAPPAMGYRIVSNLTILQDHRILSIIHSAPPTSSINSWPSDPIPPGILILLADEESGVRSWAEKQATRSAPLSKDTFSPSHLTALEAVVRTLDPASASGTLFSFTKNPYALWWGFSTMLRWVPVEDLKTGAIFRVVQGHLHDTGSHFEYILRCFELLTSHLTTSFWREEGPEYPQIIFDAIKENPSFSDLLLGPSSSFARHPCLSWCSVYLSAIEGQPARGDVIAKMANFLCEELQHKRFGDARPAIMLTALDLFSKLHQQKGLSIAKVLDIHAATITAVAFSQPYAAPSWKSARTAALKLIQSIMKSDLHAISQAITSLRLVLAKKQDIDQSDLALAGGSQLWSKTFQSLQPGNDDAMAMIVEVIAPSAHLAVLSPKPFRLERPGQLGVNRAISTLFGVRVGAAVPSGDLKECFQRYTTSSRSTSLIDFLGRPRMVQSVFILLLSPIDDIQSSAQNLVSSAFDVDDRKDCFRALLENHPDAALDGLFEALTTFAKYATPVPEACSLAKHLVLFLPDIIEVLCAQPDGLFRNATFLRVEDEHGPWSRIPALWKLMNGAITVIFKRTPAWANYFDPDDMVLWMRDALIYGRELLAVFRVFEKAANSRQPDSRGLSKIGQQMADDLQLVLPELTKWLRLSNAELLYQMFELLQSLLTTFHEMKVVPLTSSLERMTKHIQDARKDESKTRLDSSRLLRLESSVALFLPEEVEVEVVEQLAPPKESKKSRKLEQPTAAKHVARSSGKTGDFFTARDQQRLDGTESFPTYRRSSAAGPSRLRHPSATPTVSTRAGEDESSSEDEEESQGHGTLAILSKMQRPPKVKQPLPPPRQIKLYDAPIVKNATQLRLEKRAQEESRFRRLKPDLSGLYKTILSWQYYHDGGRPPGTPLNLTRVPVGQFQDYDHYRRVFEPLLLLECWAQIAQSKEEEKETYRFKINARQFTDDWVNLDLTFNGSVKKDWRLTESDVVLLQEGKLSILGKVESYKTPRGNDNANEIKAIETRVRCLARLDPGLALDTEWQLKQIFSLSTINREYAALLGLQYYDLFPSILRPALPPILPPNTDAVKKIVATHRVNEPQAIAISSCLDTPGLSLIQGPPGTGKTSTIVALVIAFLARRPRRIVAPTTKNSKPEPPTGPQILICAPSNAAIDEIAHRIRDSEAFKGKNIVRIGAAKAMNQNIVDISLDQLVENKLDFGKNTGVAGELAGLATELERVKAQRKQVQDEYDLIHDNSTRATLLGDKLSRLASERTKLQQRLNEVKDNRKKEQRGIDSSKRAFRQQILQGAHVICTTLSGSGTDSLQDLEIEMVIIDEASQSIELSALIPLKYQPKHTILVGDPQQLPPTVISQEASRFGYNESLFVRLQKASPNSMHLLSIQYRMHPTISKLPSALFYQGRLTDGPSMELKTKKPWHEDAKFGVYRFLDIKSIEEKSGHSVKNTTECRIAVALFSRLRTAFPGVNFDGQVGVIAMYRAQIIELRRQFEKAFTSDVFQMVDFNTVDGFQGQEKSIIILSCVRSGPGLTSIGHLSDERRMNVALTRAKSSLFILGNAPTLSRSNDLWRTIVSDARSRDSLIAVDGAYFTAPSVVTRRPSSPTKGKVEAPTVILPPDLATPRELAASRQRPSIGAPSYPAPPPANLPAMPPSNLAPPPSAPPPLPPIHQVEPLKRKSEASDDPISSKVRKPNPKARPPRPKDSIFIPKKKVSTLPDLTQTANIQITAVTRRNDIVHYCNLWKSPLD</sequence>
<feature type="region of interest" description="Disordered" evidence="7">
    <location>
        <begin position="1731"/>
        <end position="1841"/>
    </location>
</feature>
<dbReference type="PANTHER" id="PTHR10887:SF495">
    <property type="entry name" value="HELICASE SENATAXIN ISOFORM X1-RELATED"/>
    <property type="match status" value="1"/>
</dbReference>
<dbReference type="Pfam" id="PF13086">
    <property type="entry name" value="AAA_11"/>
    <property type="match status" value="1"/>
</dbReference>
<dbReference type="InterPro" id="IPR024481">
    <property type="entry name" value="Helicase_Sen1_N"/>
</dbReference>
<feature type="compositionally biased region" description="Pro residues" evidence="7">
    <location>
        <begin position="1775"/>
        <end position="1803"/>
    </location>
</feature>
<dbReference type="GO" id="GO:0006369">
    <property type="term" value="P:termination of RNA polymerase II transcription"/>
    <property type="evidence" value="ECO:0007669"/>
    <property type="project" value="TreeGrafter"/>
</dbReference>
<dbReference type="EMBL" id="JARJCM010000008">
    <property type="protein sequence ID" value="KAJ7044116.1"/>
    <property type="molecule type" value="Genomic_DNA"/>
</dbReference>
<dbReference type="SUPFAM" id="SSF48371">
    <property type="entry name" value="ARM repeat"/>
    <property type="match status" value="1"/>
</dbReference>
<dbReference type="Proteomes" id="UP001218188">
    <property type="component" value="Unassembled WGS sequence"/>
</dbReference>
<keyword evidence="5" id="KW-0067">ATP-binding</keyword>
<comment type="similarity">
    <text evidence="1">Belongs to the DNA2/NAM7 helicase family.</text>
</comment>
<reference evidence="9" key="1">
    <citation type="submission" date="2023-03" db="EMBL/GenBank/DDBJ databases">
        <title>Massive genome expansion in bonnet fungi (Mycena s.s.) driven by repeated elements and novel gene families across ecological guilds.</title>
        <authorList>
            <consortium name="Lawrence Berkeley National Laboratory"/>
            <person name="Harder C.B."/>
            <person name="Miyauchi S."/>
            <person name="Viragh M."/>
            <person name="Kuo A."/>
            <person name="Thoen E."/>
            <person name="Andreopoulos B."/>
            <person name="Lu D."/>
            <person name="Skrede I."/>
            <person name="Drula E."/>
            <person name="Henrissat B."/>
            <person name="Morin E."/>
            <person name="Kohler A."/>
            <person name="Barry K."/>
            <person name="LaButti K."/>
            <person name="Morin E."/>
            <person name="Salamov A."/>
            <person name="Lipzen A."/>
            <person name="Mereny Z."/>
            <person name="Hegedus B."/>
            <person name="Baldrian P."/>
            <person name="Stursova M."/>
            <person name="Weitz H."/>
            <person name="Taylor A."/>
            <person name="Grigoriev I.V."/>
            <person name="Nagy L.G."/>
            <person name="Martin F."/>
            <person name="Kauserud H."/>
        </authorList>
    </citation>
    <scope>NUCLEOTIDE SEQUENCE</scope>
    <source>
        <strain evidence="9">CBHHK200</strain>
    </source>
</reference>
<dbReference type="InterPro" id="IPR041677">
    <property type="entry name" value="DNA2/NAM7_AAA_11"/>
</dbReference>
<evidence type="ECO:0000256" key="4">
    <source>
        <dbReference type="ARBA" id="ARBA00022806"/>
    </source>
</evidence>
<keyword evidence="3" id="KW-0378">Hydrolase</keyword>
<dbReference type="SMART" id="SM00382">
    <property type="entry name" value="AAA"/>
    <property type="match status" value="1"/>
</dbReference>
<dbReference type="InterPro" id="IPR047187">
    <property type="entry name" value="SF1_C_Upf1"/>
</dbReference>
<dbReference type="Pfam" id="PF23576">
    <property type="entry name" value="SEN1_barrel"/>
    <property type="match status" value="1"/>
</dbReference>
<evidence type="ECO:0000259" key="8">
    <source>
        <dbReference type="SMART" id="SM00382"/>
    </source>
</evidence>
<dbReference type="CDD" id="cd18042">
    <property type="entry name" value="DEXXQc_SETX"/>
    <property type="match status" value="1"/>
</dbReference>
<dbReference type="PANTHER" id="PTHR10887">
    <property type="entry name" value="DNA2/NAM7 HELICASE FAMILY"/>
    <property type="match status" value="1"/>
</dbReference>
<feature type="coiled-coil region" evidence="6">
    <location>
        <begin position="1349"/>
        <end position="1414"/>
    </location>
</feature>
<evidence type="ECO:0000256" key="2">
    <source>
        <dbReference type="ARBA" id="ARBA00022741"/>
    </source>
</evidence>
<dbReference type="InterPro" id="IPR016024">
    <property type="entry name" value="ARM-type_fold"/>
</dbReference>
<evidence type="ECO:0000313" key="10">
    <source>
        <dbReference type="Proteomes" id="UP001218188"/>
    </source>
</evidence>
<dbReference type="InterPro" id="IPR041679">
    <property type="entry name" value="DNA2/NAM7-like_C"/>
</dbReference>
<feature type="region of interest" description="Disordered" evidence="7">
    <location>
        <begin position="861"/>
        <end position="951"/>
    </location>
</feature>
<dbReference type="InterPro" id="IPR045055">
    <property type="entry name" value="DNA2/NAM7-like"/>
</dbReference>
<comment type="caution">
    <text evidence="9">The sequence shown here is derived from an EMBL/GenBank/DDBJ whole genome shotgun (WGS) entry which is preliminary data.</text>
</comment>
<evidence type="ECO:0000256" key="7">
    <source>
        <dbReference type="SAM" id="MobiDB-lite"/>
    </source>
</evidence>
<keyword evidence="4" id="KW-0347">Helicase</keyword>
<dbReference type="GO" id="GO:0004386">
    <property type="term" value="F:helicase activity"/>
    <property type="evidence" value="ECO:0007669"/>
    <property type="project" value="UniProtKB-KW"/>
</dbReference>
<evidence type="ECO:0000313" key="9">
    <source>
        <dbReference type="EMBL" id="KAJ7044116.1"/>
    </source>
</evidence>
<dbReference type="CDD" id="cd18808">
    <property type="entry name" value="SF1_C_Upf1"/>
    <property type="match status" value="1"/>
</dbReference>
<dbReference type="FunFam" id="3.40.50.300:FF:000326">
    <property type="entry name" value="P-loop containing nucleoside triphosphate hydrolase"/>
    <property type="match status" value="1"/>
</dbReference>
<organism evidence="9 10">
    <name type="scientific">Mycena alexandri</name>
    <dbReference type="NCBI Taxonomy" id="1745969"/>
    <lineage>
        <taxon>Eukaryota</taxon>
        <taxon>Fungi</taxon>
        <taxon>Dikarya</taxon>
        <taxon>Basidiomycota</taxon>
        <taxon>Agaricomycotina</taxon>
        <taxon>Agaricomycetes</taxon>
        <taxon>Agaricomycetidae</taxon>
        <taxon>Agaricales</taxon>
        <taxon>Marasmiineae</taxon>
        <taxon>Mycenaceae</taxon>
        <taxon>Mycena</taxon>
    </lineage>
</organism>
<dbReference type="InterPro" id="IPR003593">
    <property type="entry name" value="AAA+_ATPase"/>
</dbReference>
<dbReference type="GO" id="GO:0016787">
    <property type="term" value="F:hydrolase activity"/>
    <property type="evidence" value="ECO:0007669"/>
    <property type="project" value="UniProtKB-KW"/>
</dbReference>
<evidence type="ECO:0000256" key="5">
    <source>
        <dbReference type="ARBA" id="ARBA00022840"/>
    </source>
</evidence>
<name>A0AAD6TCW8_9AGAR</name>
<dbReference type="Pfam" id="PF12726">
    <property type="entry name" value="SEN1_N"/>
    <property type="match status" value="1"/>
</dbReference>
<dbReference type="SUPFAM" id="SSF52540">
    <property type="entry name" value="P-loop containing nucleoside triphosphate hydrolases"/>
    <property type="match status" value="1"/>
</dbReference>
<keyword evidence="6" id="KW-0175">Coiled coil</keyword>
<proteinExistence type="inferred from homology"/>
<keyword evidence="10" id="KW-1185">Reference proteome</keyword>
<dbReference type="GO" id="GO:0005524">
    <property type="term" value="F:ATP binding"/>
    <property type="evidence" value="ECO:0007669"/>
    <property type="project" value="UniProtKB-KW"/>
</dbReference>
<dbReference type="GO" id="GO:0001147">
    <property type="term" value="F:transcription termination site sequence-specific DNA binding"/>
    <property type="evidence" value="ECO:0007669"/>
    <property type="project" value="TreeGrafter"/>
</dbReference>
<accession>A0AAD6TCW8</accession>
<evidence type="ECO:0000256" key="6">
    <source>
        <dbReference type="SAM" id="Coils"/>
    </source>
</evidence>
<dbReference type="Pfam" id="PF13087">
    <property type="entry name" value="AAA_12"/>
    <property type="match status" value="1"/>
</dbReference>
<evidence type="ECO:0000256" key="3">
    <source>
        <dbReference type="ARBA" id="ARBA00022801"/>
    </source>
</evidence>
<feature type="compositionally biased region" description="Acidic residues" evidence="7">
    <location>
        <begin position="938"/>
        <end position="947"/>
    </location>
</feature>
<dbReference type="GO" id="GO:0016604">
    <property type="term" value="C:nuclear body"/>
    <property type="evidence" value="ECO:0007669"/>
    <property type="project" value="TreeGrafter"/>
</dbReference>